<name>W7AUT9_9LIST</name>
<evidence type="ECO:0000256" key="2">
    <source>
        <dbReference type="ARBA" id="ARBA00022654"/>
    </source>
</evidence>
<keyword evidence="4 8" id="KW-0812">Transmembrane</keyword>
<dbReference type="EMBL" id="AOCG01000013">
    <property type="protein sequence ID" value="EUJ17417.1"/>
    <property type="molecule type" value="Genomic_DNA"/>
</dbReference>
<dbReference type="RefSeq" id="WP_241463210.1">
    <property type="nucleotide sequence ID" value="NZ_AOCG01000013.1"/>
</dbReference>
<gene>
    <name evidence="9" type="ORF">MAQA_13051</name>
</gene>
<dbReference type="Proteomes" id="UP000019246">
    <property type="component" value="Unassembled WGS sequence"/>
</dbReference>
<evidence type="ECO:0000313" key="10">
    <source>
        <dbReference type="Proteomes" id="UP000019246"/>
    </source>
</evidence>
<keyword evidence="10" id="KW-1185">Reference proteome</keyword>
<dbReference type="InterPro" id="IPR006741">
    <property type="entry name" value="AgrB"/>
</dbReference>
<evidence type="ECO:0000256" key="8">
    <source>
        <dbReference type="SAM" id="Phobius"/>
    </source>
</evidence>
<keyword evidence="7 8" id="KW-0472">Membrane</keyword>
<accession>W7AUT9</accession>
<dbReference type="GO" id="GO:0008233">
    <property type="term" value="F:peptidase activity"/>
    <property type="evidence" value="ECO:0007669"/>
    <property type="project" value="UniProtKB-KW"/>
</dbReference>
<comment type="caution">
    <text evidence="9">The sequence shown here is derived from an EMBL/GenBank/DDBJ whole genome shotgun (WGS) entry which is preliminary data.</text>
</comment>
<sequence length="72" mass="8483">MSSLVNKVPLTERIAEKLISKERFQEDEESYEKVKYGMEVILINTMKIGLVYLVSLLMGVFFETLIVHFFFF</sequence>
<dbReference type="PATRIC" id="fig|1265818.5.peg.2627"/>
<dbReference type="STRING" id="1265818.MAQA_13051"/>
<organism evidence="9 10">
    <name type="scientific">Listeria aquatica FSL S10-1188</name>
    <dbReference type="NCBI Taxonomy" id="1265818"/>
    <lineage>
        <taxon>Bacteria</taxon>
        <taxon>Bacillati</taxon>
        <taxon>Bacillota</taxon>
        <taxon>Bacilli</taxon>
        <taxon>Bacillales</taxon>
        <taxon>Listeriaceae</taxon>
        <taxon>Listeria</taxon>
    </lineage>
</organism>
<dbReference type="GO" id="GO:0009372">
    <property type="term" value="P:quorum sensing"/>
    <property type="evidence" value="ECO:0007669"/>
    <property type="project" value="UniProtKB-KW"/>
</dbReference>
<evidence type="ECO:0000313" key="9">
    <source>
        <dbReference type="EMBL" id="EUJ17417.1"/>
    </source>
</evidence>
<keyword evidence="2" id="KW-0673">Quorum sensing</keyword>
<keyword evidence="6 8" id="KW-1133">Transmembrane helix</keyword>
<dbReference type="GO" id="GO:0006508">
    <property type="term" value="P:proteolysis"/>
    <property type="evidence" value="ECO:0007669"/>
    <property type="project" value="UniProtKB-KW"/>
</dbReference>
<feature type="transmembrane region" description="Helical" evidence="8">
    <location>
        <begin position="50"/>
        <end position="71"/>
    </location>
</feature>
<keyword evidence="3" id="KW-0645">Protease</keyword>
<keyword evidence="5" id="KW-0378">Hydrolase</keyword>
<reference evidence="9 10" key="1">
    <citation type="journal article" date="2014" name="Int. J. Syst. Evol. Microbiol.">
        <title>Listeria floridensis sp. nov., Listeria aquatica sp. nov., Listeria cornellensis sp. nov., Listeria riparia sp. nov. and Listeria grandensis sp. nov., from agricultural and natural environments.</title>
        <authorList>
            <person name="den Bakker H.C."/>
            <person name="Warchocki S."/>
            <person name="Wright E.M."/>
            <person name="Allred A.F."/>
            <person name="Ahlstrom C."/>
            <person name="Manuel C.S."/>
            <person name="Stasiewicz M.J."/>
            <person name="Burrell A."/>
            <person name="Roof S."/>
            <person name="Strawn L."/>
            <person name="Fortes E.D."/>
            <person name="Nightingale K.K."/>
            <person name="Kephart D."/>
            <person name="Wiedmann M."/>
        </authorList>
    </citation>
    <scope>NUCLEOTIDE SEQUENCE [LARGE SCALE GENOMIC DNA]</scope>
    <source>
        <strain evidence="9 10">FSL S10-1188</strain>
    </source>
</reference>
<dbReference type="AlphaFoldDB" id="W7AUT9"/>
<evidence type="ECO:0000256" key="7">
    <source>
        <dbReference type="ARBA" id="ARBA00023136"/>
    </source>
</evidence>
<keyword evidence="1" id="KW-1003">Cell membrane</keyword>
<proteinExistence type="predicted"/>
<protein>
    <submittedName>
        <fullName evidence="9">Regulator</fullName>
    </submittedName>
</protein>
<evidence type="ECO:0000256" key="6">
    <source>
        <dbReference type="ARBA" id="ARBA00022989"/>
    </source>
</evidence>
<dbReference type="GO" id="GO:0016020">
    <property type="term" value="C:membrane"/>
    <property type="evidence" value="ECO:0007669"/>
    <property type="project" value="InterPro"/>
</dbReference>
<evidence type="ECO:0000256" key="4">
    <source>
        <dbReference type="ARBA" id="ARBA00022692"/>
    </source>
</evidence>
<evidence type="ECO:0000256" key="3">
    <source>
        <dbReference type="ARBA" id="ARBA00022670"/>
    </source>
</evidence>
<evidence type="ECO:0000256" key="5">
    <source>
        <dbReference type="ARBA" id="ARBA00022801"/>
    </source>
</evidence>
<evidence type="ECO:0000256" key="1">
    <source>
        <dbReference type="ARBA" id="ARBA00022475"/>
    </source>
</evidence>
<dbReference type="Pfam" id="PF04647">
    <property type="entry name" value="AgrB"/>
    <property type="match status" value="1"/>
</dbReference>